<reference evidence="4" key="1">
    <citation type="submission" date="2016-06" db="UniProtKB">
        <authorList>
            <consortium name="WormBaseParasite"/>
        </authorList>
    </citation>
    <scope>IDENTIFICATION</scope>
</reference>
<protein>
    <submittedName>
        <fullName evidence="4">Mediator of RNA polymerase II transcription subunit 6</fullName>
    </submittedName>
</protein>
<dbReference type="AlphaFoldDB" id="A0A183BBS4"/>
<sequence>MELGHVHTLAAIQLGQQSSQQQVQQQSAGTQSQPQCQQQQHQHQQTQHQSFSHPAGFASLNPTTAAFPPQMAAAIGLLGGYNTLVKELTGGEAQLPTQSGLAAYQHGVRFTPDPFVFYHHLRA</sequence>
<feature type="region of interest" description="Disordered" evidence="1">
    <location>
        <begin position="17"/>
        <end position="64"/>
    </location>
</feature>
<evidence type="ECO:0000313" key="2">
    <source>
        <dbReference type="EMBL" id="VDP93932.1"/>
    </source>
</evidence>
<accession>A0A183BBS4</accession>
<evidence type="ECO:0000313" key="3">
    <source>
        <dbReference type="Proteomes" id="UP000272942"/>
    </source>
</evidence>
<organism evidence="4">
    <name type="scientific">Echinostoma caproni</name>
    <dbReference type="NCBI Taxonomy" id="27848"/>
    <lineage>
        <taxon>Eukaryota</taxon>
        <taxon>Metazoa</taxon>
        <taxon>Spiralia</taxon>
        <taxon>Lophotrochozoa</taxon>
        <taxon>Platyhelminthes</taxon>
        <taxon>Trematoda</taxon>
        <taxon>Digenea</taxon>
        <taxon>Plagiorchiida</taxon>
        <taxon>Echinostomata</taxon>
        <taxon>Echinostomatoidea</taxon>
        <taxon>Echinostomatidae</taxon>
        <taxon>Echinostoma</taxon>
    </lineage>
</organism>
<dbReference type="Proteomes" id="UP000272942">
    <property type="component" value="Unassembled WGS sequence"/>
</dbReference>
<name>A0A183BBS4_9TREM</name>
<evidence type="ECO:0000256" key="1">
    <source>
        <dbReference type="SAM" id="MobiDB-lite"/>
    </source>
</evidence>
<dbReference type="WBParaSite" id="ECPE_0001670201-mRNA-1">
    <property type="protein sequence ID" value="ECPE_0001670201-mRNA-1"/>
    <property type="gene ID" value="ECPE_0001670201"/>
</dbReference>
<keyword evidence="3" id="KW-1185">Reference proteome</keyword>
<evidence type="ECO:0000313" key="4">
    <source>
        <dbReference type="WBParaSite" id="ECPE_0001670201-mRNA-1"/>
    </source>
</evidence>
<proteinExistence type="predicted"/>
<feature type="compositionally biased region" description="Low complexity" evidence="1">
    <location>
        <begin position="17"/>
        <end position="53"/>
    </location>
</feature>
<gene>
    <name evidence="2" type="ORF">ECPE_LOCUS16660</name>
</gene>
<reference evidence="2 3" key="2">
    <citation type="submission" date="2018-11" db="EMBL/GenBank/DDBJ databases">
        <authorList>
            <consortium name="Pathogen Informatics"/>
        </authorList>
    </citation>
    <scope>NUCLEOTIDE SEQUENCE [LARGE SCALE GENOMIC DNA]</scope>
    <source>
        <strain evidence="2 3">Egypt</strain>
    </source>
</reference>
<dbReference type="EMBL" id="UZAN01065301">
    <property type="protein sequence ID" value="VDP93932.1"/>
    <property type="molecule type" value="Genomic_DNA"/>
</dbReference>